<evidence type="ECO:0000259" key="1">
    <source>
        <dbReference type="Pfam" id="PF13556"/>
    </source>
</evidence>
<dbReference type="Gene3D" id="1.10.10.2840">
    <property type="entry name" value="PucR C-terminal helix-turn-helix domain"/>
    <property type="match status" value="1"/>
</dbReference>
<dbReference type="AlphaFoldDB" id="A0A645FX34"/>
<feature type="domain" description="PucR C-terminal helix-turn-helix" evidence="1">
    <location>
        <begin position="38"/>
        <end position="87"/>
    </location>
</feature>
<dbReference type="InterPro" id="IPR025736">
    <property type="entry name" value="PucR_C-HTH_dom"/>
</dbReference>
<gene>
    <name evidence="2" type="ORF">SDC9_165579</name>
</gene>
<accession>A0A645FX34</accession>
<reference evidence="2" key="1">
    <citation type="submission" date="2019-08" db="EMBL/GenBank/DDBJ databases">
        <authorList>
            <person name="Kucharzyk K."/>
            <person name="Murdoch R.W."/>
            <person name="Higgins S."/>
            <person name="Loffler F."/>
        </authorList>
    </citation>
    <scope>NUCLEOTIDE SEQUENCE</scope>
</reference>
<dbReference type="InterPro" id="IPR042070">
    <property type="entry name" value="PucR_C-HTH_sf"/>
</dbReference>
<sequence>MYTEIMMSGAIDLIGKQILELSDIIKLSEFDKKNQTNYLRTLEQYLLYGNKLARAADSMFIDRSTMKYRLGKTKDIIQKDFDQPSIAKQFRLGIFVFRLCEK</sequence>
<protein>
    <recommendedName>
        <fullName evidence="1">PucR C-terminal helix-turn-helix domain-containing protein</fullName>
    </recommendedName>
</protein>
<evidence type="ECO:0000313" key="2">
    <source>
        <dbReference type="EMBL" id="MPN18220.1"/>
    </source>
</evidence>
<dbReference type="Pfam" id="PF13556">
    <property type="entry name" value="HTH_30"/>
    <property type="match status" value="1"/>
</dbReference>
<comment type="caution">
    <text evidence="2">The sequence shown here is derived from an EMBL/GenBank/DDBJ whole genome shotgun (WGS) entry which is preliminary data.</text>
</comment>
<dbReference type="EMBL" id="VSSQ01065505">
    <property type="protein sequence ID" value="MPN18220.1"/>
    <property type="molecule type" value="Genomic_DNA"/>
</dbReference>
<proteinExistence type="predicted"/>
<organism evidence="2">
    <name type="scientific">bioreactor metagenome</name>
    <dbReference type="NCBI Taxonomy" id="1076179"/>
    <lineage>
        <taxon>unclassified sequences</taxon>
        <taxon>metagenomes</taxon>
        <taxon>ecological metagenomes</taxon>
    </lineage>
</organism>
<name>A0A645FX34_9ZZZZ</name>